<name>A0A1S3JD07_LINAN</name>
<dbReference type="AlphaFoldDB" id="A0A1S3JD07"/>
<gene>
    <name evidence="5" type="primary">LOC106172142</name>
</gene>
<evidence type="ECO:0000313" key="4">
    <source>
        <dbReference type="Proteomes" id="UP000085678"/>
    </source>
</evidence>
<keyword evidence="4" id="KW-1185">Reference proteome</keyword>
<dbReference type="GeneID" id="106172142"/>
<feature type="signal peptide" evidence="2">
    <location>
        <begin position="1"/>
        <end position="18"/>
    </location>
</feature>
<organism evidence="4 5">
    <name type="scientific">Lingula anatina</name>
    <name type="common">Brachiopod</name>
    <name type="synonym">Lingula unguis</name>
    <dbReference type="NCBI Taxonomy" id="7574"/>
    <lineage>
        <taxon>Eukaryota</taxon>
        <taxon>Metazoa</taxon>
        <taxon>Spiralia</taxon>
        <taxon>Lophotrochozoa</taxon>
        <taxon>Brachiopoda</taxon>
        <taxon>Linguliformea</taxon>
        <taxon>Lingulata</taxon>
        <taxon>Lingulida</taxon>
        <taxon>Linguloidea</taxon>
        <taxon>Lingulidae</taxon>
        <taxon>Lingula</taxon>
    </lineage>
</organism>
<keyword evidence="2" id="KW-0732">Signal</keyword>
<dbReference type="InParanoid" id="A0A1S3JD07"/>
<reference evidence="5" key="1">
    <citation type="submission" date="2025-08" db="UniProtKB">
        <authorList>
            <consortium name="RefSeq"/>
        </authorList>
    </citation>
    <scope>IDENTIFICATION</scope>
    <source>
        <tissue evidence="5">Gonads</tissue>
    </source>
</reference>
<protein>
    <submittedName>
        <fullName evidence="5">Uncharacterized protein LOC106172142</fullName>
    </submittedName>
</protein>
<accession>A0A1S3JD07</accession>
<dbReference type="OrthoDB" id="6325438at2759"/>
<feature type="chain" id="PRO_5010255478" evidence="2">
    <location>
        <begin position="19"/>
        <end position="174"/>
    </location>
</feature>
<keyword evidence="1" id="KW-1015">Disulfide bond</keyword>
<proteinExistence type="predicted"/>
<feature type="domain" description="BRICHOS" evidence="3">
    <location>
        <begin position="51"/>
        <end position="141"/>
    </location>
</feature>
<dbReference type="RefSeq" id="XP_013408208.1">
    <property type="nucleotide sequence ID" value="XM_013552754.1"/>
</dbReference>
<dbReference type="Proteomes" id="UP000085678">
    <property type="component" value="Unplaced"/>
</dbReference>
<evidence type="ECO:0000313" key="5">
    <source>
        <dbReference type="RefSeq" id="XP_013408208.1"/>
    </source>
</evidence>
<sequence length="174" mass="19897">MQKLWIALIFWAFALIKARSIPSYTFKSNGRLYRAPVYDRDTYSMSVTPETPDSDRVIIIHDYTTNITVYKDISATTCLISPFYPEVLEKDVLLLKMRRGRNGVRESGAIFLVAEMKLTKEETQAFGIGARLCLSYPAFLVRRSSQSPRHTKSTTDKDSVPSIGRVYVDIRFAR</sequence>
<dbReference type="KEGG" id="lak:106172142"/>
<dbReference type="PROSITE" id="PS50869">
    <property type="entry name" value="BRICHOS"/>
    <property type="match status" value="1"/>
</dbReference>
<evidence type="ECO:0000256" key="1">
    <source>
        <dbReference type="ARBA" id="ARBA00023157"/>
    </source>
</evidence>
<evidence type="ECO:0000256" key="2">
    <source>
        <dbReference type="SAM" id="SignalP"/>
    </source>
</evidence>
<evidence type="ECO:0000259" key="3">
    <source>
        <dbReference type="PROSITE" id="PS50869"/>
    </source>
</evidence>
<dbReference type="InterPro" id="IPR007084">
    <property type="entry name" value="BRICHOS_dom"/>
</dbReference>